<comment type="similarity">
    <text evidence="1">Belongs to the UPF0398 family.</text>
</comment>
<dbReference type="Proteomes" id="UP001225034">
    <property type="component" value="Unassembled WGS sequence"/>
</dbReference>
<dbReference type="NCBIfam" id="NF010181">
    <property type="entry name" value="PRK13660.1"/>
    <property type="match status" value="1"/>
</dbReference>
<dbReference type="RefSeq" id="WP_306980124.1">
    <property type="nucleotide sequence ID" value="NZ_JAUSUA010000001.1"/>
</dbReference>
<proteinExistence type="inferred from homology"/>
<protein>
    <recommendedName>
        <fullName evidence="1">UPF0398 protein J2S05_000796</fullName>
    </recommendedName>
</protein>
<dbReference type="PIRSF" id="PIRSF021290">
    <property type="entry name" value="DUF1273"/>
    <property type="match status" value="1"/>
</dbReference>
<comment type="caution">
    <text evidence="2">The sequence shown here is derived from an EMBL/GenBank/DDBJ whole genome shotgun (WGS) entry which is preliminary data.</text>
</comment>
<sequence length="183" mass="21251">MKTLLITGYKPHELGIFDTKHPGIQYIKKALSKQLISLIEEGIEWVIISGQQGVELWSAEVVFDLKELYPDVKVAVLLPFLEQEAQWKEASKEQYQHVLNHADFVKAITNRVYDSPAQLRLKNDYLVDKSDALLILYDEDHPGTPKFYLEPALKKQGGQQNYPIYYLTPEDIEDARRDEEMDW</sequence>
<evidence type="ECO:0000313" key="2">
    <source>
        <dbReference type="EMBL" id="MDQ0206022.1"/>
    </source>
</evidence>
<keyword evidence="3" id="KW-1185">Reference proteome</keyword>
<dbReference type="SUPFAM" id="SSF102405">
    <property type="entry name" value="MCP/YpsA-like"/>
    <property type="match status" value="1"/>
</dbReference>
<dbReference type="Gene3D" id="3.40.50.450">
    <property type="match status" value="1"/>
</dbReference>
<dbReference type="Pfam" id="PF06908">
    <property type="entry name" value="YpsA"/>
    <property type="match status" value="1"/>
</dbReference>
<evidence type="ECO:0000256" key="1">
    <source>
        <dbReference type="HAMAP-Rule" id="MF_01575"/>
    </source>
</evidence>
<name>A0ABT9YFM7_9BACI</name>
<organism evidence="2 3">
    <name type="scientific">Alkalicoccobacillus murimartini</name>
    <dbReference type="NCBI Taxonomy" id="171685"/>
    <lineage>
        <taxon>Bacteria</taxon>
        <taxon>Bacillati</taxon>
        <taxon>Bacillota</taxon>
        <taxon>Bacilli</taxon>
        <taxon>Bacillales</taxon>
        <taxon>Bacillaceae</taxon>
        <taxon>Alkalicoccobacillus</taxon>
    </lineage>
</organism>
<dbReference type="HAMAP" id="MF_01575">
    <property type="entry name" value="UPF0398"/>
    <property type="match status" value="1"/>
</dbReference>
<dbReference type="PANTHER" id="PTHR38440">
    <property type="entry name" value="UPF0398 PROTEIN YPSA"/>
    <property type="match status" value="1"/>
</dbReference>
<dbReference type="EMBL" id="JAUSUA010000001">
    <property type="protein sequence ID" value="MDQ0206022.1"/>
    <property type="molecule type" value="Genomic_DNA"/>
</dbReference>
<evidence type="ECO:0000313" key="3">
    <source>
        <dbReference type="Proteomes" id="UP001225034"/>
    </source>
</evidence>
<dbReference type="PANTHER" id="PTHR38440:SF1">
    <property type="entry name" value="UPF0398 PROTEIN SPR0331"/>
    <property type="match status" value="1"/>
</dbReference>
<reference evidence="2 3" key="1">
    <citation type="submission" date="2023-07" db="EMBL/GenBank/DDBJ databases">
        <title>Genomic Encyclopedia of Type Strains, Phase IV (KMG-IV): sequencing the most valuable type-strain genomes for metagenomic binning, comparative biology and taxonomic classification.</title>
        <authorList>
            <person name="Goeker M."/>
        </authorList>
    </citation>
    <scope>NUCLEOTIDE SEQUENCE [LARGE SCALE GENOMIC DNA]</scope>
    <source>
        <strain evidence="2 3">DSM 19154</strain>
    </source>
</reference>
<dbReference type="InterPro" id="IPR010697">
    <property type="entry name" value="YspA"/>
</dbReference>
<gene>
    <name evidence="2" type="ORF">J2S05_000796</name>
</gene>
<accession>A0ABT9YFM7</accession>